<name>A0A5C4XQY5_9HYPH</name>
<sequence>MTYSETTSSYGASSSNTITAFFENRSDAEAAVERLVEAGIPRNGIRLVAGKESSVSTDAVSESKGFWEKLEDFFFPDEDRAVYSEGLRRGGYLVTVTGVTAATYDKALDILDDEGSIDLEERAESWRSEGWDQKNVYGASGSVASGTTTTSASTVADGREEVIPVVEEELRVGKRDLNHGRVRVRSYVVENPVSEQVSLRDENVSIERRTVDRPLTGTENAFVDRTIEAEEHHEEAVVSKDARVVEEISLRKTADQREETIRDTVRRTEVEVEDDRSTGAIRKE</sequence>
<protein>
    <submittedName>
        <fullName evidence="2">DUF2382 domain-containing protein</fullName>
    </submittedName>
</protein>
<dbReference type="AlphaFoldDB" id="A0A5C4XQY5"/>
<dbReference type="InterPro" id="IPR052967">
    <property type="entry name" value="Stress_Response_Assoc"/>
</dbReference>
<keyword evidence="3" id="KW-1185">Reference proteome</keyword>
<organism evidence="2 3">
    <name type="scientific">Aliirhizobium smilacinae</name>
    <dbReference type="NCBI Taxonomy" id="1395944"/>
    <lineage>
        <taxon>Bacteria</taxon>
        <taxon>Pseudomonadati</taxon>
        <taxon>Pseudomonadota</taxon>
        <taxon>Alphaproteobacteria</taxon>
        <taxon>Hyphomicrobiales</taxon>
        <taxon>Rhizobiaceae</taxon>
        <taxon>Aliirhizobium</taxon>
    </lineage>
</organism>
<feature type="domain" description="DUF2382" evidence="1">
    <location>
        <begin position="163"/>
        <end position="272"/>
    </location>
</feature>
<dbReference type="EMBL" id="VDMN01000001">
    <property type="protein sequence ID" value="TNM64974.1"/>
    <property type="molecule type" value="Genomic_DNA"/>
</dbReference>
<dbReference type="PANTHER" id="PTHR38463">
    <property type="entry name" value="STRESS RESPONSE PROTEIN YSNF"/>
    <property type="match status" value="1"/>
</dbReference>
<gene>
    <name evidence="2" type="ORF">FHP24_01335</name>
</gene>
<reference evidence="2 3" key="1">
    <citation type="submission" date="2019-06" db="EMBL/GenBank/DDBJ databases">
        <title>The draft genome of Rhizobium smilacinae PTYR-5.</title>
        <authorList>
            <person name="Liu L."/>
            <person name="Li L."/>
            <person name="Zhang X."/>
        </authorList>
    </citation>
    <scope>NUCLEOTIDE SEQUENCE [LARGE SCALE GENOMIC DNA]</scope>
    <source>
        <strain evidence="2 3">PTYR-5</strain>
    </source>
</reference>
<comment type="caution">
    <text evidence="2">The sequence shown here is derived from an EMBL/GenBank/DDBJ whole genome shotgun (WGS) entry which is preliminary data.</text>
</comment>
<accession>A0A5C4XQY5</accession>
<evidence type="ECO:0000259" key="1">
    <source>
        <dbReference type="Pfam" id="PF09557"/>
    </source>
</evidence>
<dbReference type="PANTHER" id="PTHR38463:SF1">
    <property type="entry name" value="STRESS RESPONSE PROTEIN YSNF"/>
    <property type="match status" value="1"/>
</dbReference>
<dbReference type="InterPro" id="IPR019060">
    <property type="entry name" value="DUF2382"/>
</dbReference>
<proteinExistence type="predicted"/>
<dbReference type="Pfam" id="PF09557">
    <property type="entry name" value="DUF2382"/>
    <property type="match status" value="1"/>
</dbReference>
<dbReference type="Proteomes" id="UP000311605">
    <property type="component" value="Unassembled WGS sequence"/>
</dbReference>
<dbReference type="OrthoDB" id="7204249at2"/>
<dbReference type="RefSeq" id="WP_139671812.1">
    <property type="nucleotide sequence ID" value="NZ_VDMN01000001.1"/>
</dbReference>
<evidence type="ECO:0000313" key="3">
    <source>
        <dbReference type="Proteomes" id="UP000311605"/>
    </source>
</evidence>
<evidence type="ECO:0000313" key="2">
    <source>
        <dbReference type="EMBL" id="TNM64974.1"/>
    </source>
</evidence>